<dbReference type="OMA" id="IFRACAM"/>
<organism evidence="2 3">
    <name type="scientific">Lottia gigantea</name>
    <name type="common">Giant owl limpet</name>
    <dbReference type="NCBI Taxonomy" id="225164"/>
    <lineage>
        <taxon>Eukaryota</taxon>
        <taxon>Metazoa</taxon>
        <taxon>Spiralia</taxon>
        <taxon>Lophotrochozoa</taxon>
        <taxon>Mollusca</taxon>
        <taxon>Gastropoda</taxon>
        <taxon>Patellogastropoda</taxon>
        <taxon>Lottioidea</taxon>
        <taxon>Lottiidae</taxon>
        <taxon>Lottia</taxon>
    </lineage>
</organism>
<dbReference type="CTD" id="20229548"/>
<keyword evidence="3" id="KW-1185">Reference proteome</keyword>
<dbReference type="InterPro" id="IPR043472">
    <property type="entry name" value="Macro_dom-like"/>
</dbReference>
<sequence length="175" mass="18753">STDTSEGPPPLRTWTLPNDKKIEVVKTDMRYLSCDAIVNAANGHLKHISGLAGAIVKKGGNEIQRECDEYVSTKGEVKVGEVMVGSSGQLPCKKIIHAVGPIWNQGSTKAAIHLENAVCNSLKAADKNNLRSIAIPAISTGIFGYPMAEACKIIVKTIVNYLLKSKSEVTHVLLC</sequence>
<evidence type="ECO:0000313" key="3">
    <source>
        <dbReference type="Proteomes" id="UP000030746"/>
    </source>
</evidence>
<dbReference type="RefSeq" id="XP_009044694.1">
    <property type="nucleotide sequence ID" value="XM_009046446.1"/>
</dbReference>
<name>V4BAU4_LOTGI</name>
<evidence type="ECO:0000313" key="2">
    <source>
        <dbReference type="EMBL" id="ESP04651.1"/>
    </source>
</evidence>
<dbReference type="CDD" id="cd02907">
    <property type="entry name" value="Macro_Af1521_BAL-like"/>
    <property type="match status" value="1"/>
</dbReference>
<dbReference type="PROSITE" id="PS51154">
    <property type="entry name" value="MACRO"/>
    <property type="match status" value="1"/>
</dbReference>
<feature type="domain" description="Macro" evidence="1">
    <location>
        <begin position="9"/>
        <end position="175"/>
    </location>
</feature>
<feature type="non-terminal residue" evidence="2">
    <location>
        <position position="175"/>
    </location>
</feature>
<dbReference type="PANTHER" id="PTHR11106:SF111">
    <property type="entry name" value="MACRO DOMAIN-CONTAINING PROTEIN"/>
    <property type="match status" value="1"/>
</dbReference>
<dbReference type="SMART" id="SM00506">
    <property type="entry name" value="A1pp"/>
    <property type="match status" value="1"/>
</dbReference>
<dbReference type="GeneID" id="20229548"/>
<dbReference type="KEGG" id="lgi:LOTGIDRAFT_101291"/>
<dbReference type="EMBL" id="KB199676">
    <property type="protein sequence ID" value="ESP04651.1"/>
    <property type="molecule type" value="Genomic_DNA"/>
</dbReference>
<protein>
    <recommendedName>
        <fullName evidence="1">Macro domain-containing protein</fullName>
    </recommendedName>
</protein>
<evidence type="ECO:0000259" key="1">
    <source>
        <dbReference type="PROSITE" id="PS51154"/>
    </source>
</evidence>
<proteinExistence type="predicted"/>
<dbReference type="Proteomes" id="UP000030746">
    <property type="component" value="Unassembled WGS sequence"/>
</dbReference>
<feature type="non-terminal residue" evidence="2">
    <location>
        <position position="1"/>
    </location>
</feature>
<dbReference type="SUPFAM" id="SSF52949">
    <property type="entry name" value="Macro domain-like"/>
    <property type="match status" value="1"/>
</dbReference>
<dbReference type="Gene3D" id="3.40.220.10">
    <property type="entry name" value="Leucine Aminopeptidase, subunit E, domain 1"/>
    <property type="match status" value="1"/>
</dbReference>
<dbReference type="HOGENOM" id="CLU_046550_7_0_1"/>
<accession>V4BAU4</accession>
<dbReference type="InterPro" id="IPR002589">
    <property type="entry name" value="Macro_dom"/>
</dbReference>
<gene>
    <name evidence="2" type="ORF">LOTGIDRAFT_101291</name>
</gene>
<dbReference type="Pfam" id="PF01661">
    <property type="entry name" value="Macro"/>
    <property type="match status" value="1"/>
</dbReference>
<dbReference type="OrthoDB" id="6133115at2759"/>
<reference evidence="2 3" key="1">
    <citation type="journal article" date="2013" name="Nature">
        <title>Insights into bilaterian evolution from three spiralian genomes.</title>
        <authorList>
            <person name="Simakov O."/>
            <person name="Marletaz F."/>
            <person name="Cho S.J."/>
            <person name="Edsinger-Gonzales E."/>
            <person name="Havlak P."/>
            <person name="Hellsten U."/>
            <person name="Kuo D.H."/>
            <person name="Larsson T."/>
            <person name="Lv J."/>
            <person name="Arendt D."/>
            <person name="Savage R."/>
            <person name="Osoegawa K."/>
            <person name="de Jong P."/>
            <person name="Grimwood J."/>
            <person name="Chapman J.A."/>
            <person name="Shapiro H."/>
            <person name="Aerts A."/>
            <person name="Otillar R.P."/>
            <person name="Terry A.Y."/>
            <person name="Boore J.L."/>
            <person name="Grigoriev I.V."/>
            <person name="Lindberg D.R."/>
            <person name="Seaver E.C."/>
            <person name="Weisblat D.A."/>
            <person name="Putnam N.H."/>
            <person name="Rokhsar D.S."/>
        </authorList>
    </citation>
    <scope>NUCLEOTIDE SEQUENCE [LARGE SCALE GENOMIC DNA]</scope>
</reference>
<dbReference type="PANTHER" id="PTHR11106">
    <property type="entry name" value="GANGLIOSIDE INDUCED DIFFERENTIATION ASSOCIATED PROTEIN 2-RELATED"/>
    <property type="match status" value="1"/>
</dbReference>
<dbReference type="AlphaFoldDB" id="V4BAU4"/>